<dbReference type="EMBL" id="MU853227">
    <property type="protein sequence ID" value="KAK4124499.1"/>
    <property type="molecule type" value="Genomic_DNA"/>
</dbReference>
<dbReference type="InterPro" id="IPR002347">
    <property type="entry name" value="SDR_fam"/>
</dbReference>
<evidence type="ECO:0000256" key="1">
    <source>
        <dbReference type="ARBA" id="ARBA00022737"/>
    </source>
</evidence>
<dbReference type="Pfam" id="PF12796">
    <property type="entry name" value="Ank_2"/>
    <property type="match status" value="1"/>
</dbReference>
<dbReference type="Gene3D" id="3.40.50.1580">
    <property type="entry name" value="Nucleoside phosphorylase domain"/>
    <property type="match status" value="1"/>
</dbReference>
<dbReference type="InterPro" id="IPR002110">
    <property type="entry name" value="Ankyrin_rpt"/>
</dbReference>
<feature type="repeat" description="ANK" evidence="3">
    <location>
        <begin position="791"/>
        <end position="823"/>
    </location>
</feature>
<feature type="domain" description="Nephrocystin 3-like N-terminal" evidence="4">
    <location>
        <begin position="493"/>
        <end position="621"/>
    </location>
</feature>
<dbReference type="InterPro" id="IPR056884">
    <property type="entry name" value="NPHP3-like_N"/>
</dbReference>
<dbReference type="Pfam" id="PF24883">
    <property type="entry name" value="NPHP3_N"/>
    <property type="match status" value="1"/>
</dbReference>
<feature type="repeat" description="ANK" evidence="3">
    <location>
        <begin position="758"/>
        <end position="790"/>
    </location>
</feature>
<evidence type="ECO:0000256" key="2">
    <source>
        <dbReference type="ARBA" id="ARBA00022857"/>
    </source>
</evidence>
<evidence type="ECO:0000259" key="4">
    <source>
        <dbReference type="Pfam" id="PF24883"/>
    </source>
</evidence>
<gene>
    <name evidence="5" type="ORF">N657DRAFT_671458</name>
</gene>
<evidence type="ECO:0000256" key="3">
    <source>
        <dbReference type="PROSITE-ProRule" id="PRU00023"/>
    </source>
</evidence>
<dbReference type="SUPFAM" id="SSF48403">
    <property type="entry name" value="Ankyrin repeat"/>
    <property type="match status" value="1"/>
</dbReference>
<dbReference type="PANTHER" id="PTHR46082:SF11">
    <property type="entry name" value="AAA+ ATPASE DOMAIN-CONTAINING PROTEIN-RELATED"/>
    <property type="match status" value="1"/>
</dbReference>
<dbReference type="GO" id="GO:0003824">
    <property type="term" value="F:catalytic activity"/>
    <property type="evidence" value="ECO:0007669"/>
    <property type="project" value="InterPro"/>
</dbReference>
<dbReference type="PROSITE" id="PS50297">
    <property type="entry name" value="ANK_REP_REGION"/>
    <property type="match status" value="2"/>
</dbReference>
<dbReference type="InterPro" id="IPR036291">
    <property type="entry name" value="NAD(P)-bd_dom_sf"/>
</dbReference>
<dbReference type="PRINTS" id="PR00081">
    <property type="entry name" value="GDHRDH"/>
</dbReference>
<name>A0AAN6U1L0_9PEZI</name>
<evidence type="ECO:0000313" key="5">
    <source>
        <dbReference type="EMBL" id="KAK4124499.1"/>
    </source>
</evidence>
<dbReference type="PANTHER" id="PTHR46082">
    <property type="entry name" value="ATP/GTP-BINDING PROTEIN-RELATED"/>
    <property type="match status" value="1"/>
</dbReference>
<dbReference type="InterPro" id="IPR020904">
    <property type="entry name" value="Sc_DH/Rdtase_CS"/>
</dbReference>
<dbReference type="SUPFAM" id="SSF53167">
    <property type="entry name" value="Purine and uridine phosphorylases"/>
    <property type="match status" value="1"/>
</dbReference>
<dbReference type="Pfam" id="PF00023">
    <property type="entry name" value="Ank"/>
    <property type="match status" value="1"/>
</dbReference>
<dbReference type="SMART" id="SM00248">
    <property type="entry name" value="ANK"/>
    <property type="match status" value="3"/>
</dbReference>
<dbReference type="Gene3D" id="1.25.40.20">
    <property type="entry name" value="Ankyrin repeat-containing domain"/>
    <property type="match status" value="1"/>
</dbReference>
<reference evidence="5" key="2">
    <citation type="submission" date="2023-05" db="EMBL/GenBank/DDBJ databases">
        <authorList>
            <consortium name="Lawrence Berkeley National Laboratory"/>
            <person name="Steindorff A."/>
            <person name="Hensen N."/>
            <person name="Bonometti L."/>
            <person name="Westerberg I."/>
            <person name="Brannstrom I.O."/>
            <person name="Guillou S."/>
            <person name="Cros-Aarteil S."/>
            <person name="Calhoun S."/>
            <person name="Haridas S."/>
            <person name="Kuo A."/>
            <person name="Mondo S."/>
            <person name="Pangilinan J."/>
            <person name="Riley R."/>
            <person name="Labutti K."/>
            <person name="Andreopoulos B."/>
            <person name="Lipzen A."/>
            <person name="Chen C."/>
            <person name="Yanf M."/>
            <person name="Daum C."/>
            <person name="Ng V."/>
            <person name="Clum A."/>
            <person name="Ohm R."/>
            <person name="Martin F."/>
            <person name="Silar P."/>
            <person name="Natvig D."/>
            <person name="Lalanne C."/>
            <person name="Gautier V."/>
            <person name="Ament-Velasquez S.L."/>
            <person name="Kruys A."/>
            <person name="Hutchinson M.I."/>
            <person name="Powell A.J."/>
            <person name="Barry K."/>
            <person name="Miller A.N."/>
            <person name="Grigoriev I.V."/>
            <person name="Debuchy R."/>
            <person name="Gladieux P."/>
            <person name="Thoren M.H."/>
            <person name="Johannesson H."/>
        </authorList>
    </citation>
    <scope>NUCLEOTIDE SEQUENCE</scope>
    <source>
        <strain evidence="5">CBS 731.68</strain>
    </source>
</reference>
<comment type="caution">
    <text evidence="5">The sequence shown here is derived from an EMBL/GenBank/DDBJ whole genome shotgun (WGS) entry which is preliminary data.</text>
</comment>
<dbReference type="Pfam" id="PF00106">
    <property type="entry name" value="adh_short"/>
    <property type="match status" value="1"/>
</dbReference>
<accession>A0AAN6U1L0</accession>
<dbReference type="Gene3D" id="3.40.50.720">
    <property type="entry name" value="NAD(P)-binding Rossmann-like Domain"/>
    <property type="match status" value="1"/>
</dbReference>
<dbReference type="PRINTS" id="PR00080">
    <property type="entry name" value="SDRFAMILY"/>
</dbReference>
<dbReference type="PROSITE" id="PS00061">
    <property type="entry name" value="ADH_SHORT"/>
    <property type="match status" value="1"/>
</dbReference>
<protein>
    <recommendedName>
        <fullName evidence="4">Nephrocystin 3-like N-terminal domain-containing protein</fullName>
    </recommendedName>
</protein>
<evidence type="ECO:0000313" key="6">
    <source>
        <dbReference type="Proteomes" id="UP001302602"/>
    </source>
</evidence>
<proteinExistence type="predicted"/>
<dbReference type="InterPro" id="IPR035994">
    <property type="entry name" value="Nucleoside_phosphorylase_sf"/>
</dbReference>
<sequence>MSPSTVTSNPNLKLPVTFLITGCSSGFGLTLSRLVLSHGHTVIATSRNPSRTPDLVSEITSLGGRWLQLDVDDKTSPSLIYVLVNNAGYSIHAPVEVLTEGELRQMMETLYFGPARLIRAVLPYMRERRSGVVVNMSSGAGLEGNESMGEYAAAKAALDGLSKVLAKEVAPFGVRVLTVQLGTFNTHMTSSNALDSPDSYAAAWIAALPIERAAAEARLDEEHAAPIAATMAFQLLASLPSIRVGLLVDIGGGITRPDEARDIRLGDIAVSQPDGTTGGVCQYDLVKAKSDDKRERKDFLGRPPTVLLNALASIQADHERKDSKVPFYLQQMSEKNPKMGKRSKQNFGYTHQSLDNDRLFKASCHHIPGPDCRGYDISDEVQRDPRDAADPKIHHGIIASGNTVAKDAATRDRTVGDVSEDYICFDMEAAGLMNHFPCIVIRGTCDYADSHKNDRWQRYASATAAAYAKELLAYVPVAEVQKTKRALEVLQLGCDKTVLNVTVLVHLAKGNDRLILSFLFDFSYTTKQTLDGMLRSLAFQLYQGGTGTAALLGASFQTHQDDRDQPATKMLEDVVLAVQKECSVIIDALDESTTRGELLLWMNDVVSGPELSHARLICTSRPEPEFMRDIPSLIGEENCLALDEESINAEIRSYVAAQLLQRHINGSNKEIRRDFPMAKYAAEVWRTMLRWLRLRKIRPERQSVFLKVEATFQRKGADVNAQGSDHGNALQAASLGGHQEIVQLLFNRGVSVNAKGGDHGNALQAASWAGRQEVVQLLLDKGADDNAKGDDHGSALQAASWGGHQEVVQLLLDKGADANAKGGVL</sequence>
<keyword evidence="1" id="KW-0677">Repeat</keyword>
<dbReference type="SUPFAM" id="SSF51735">
    <property type="entry name" value="NAD(P)-binding Rossmann-fold domains"/>
    <property type="match status" value="1"/>
</dbReference>
<reference evidence="5" key="1">
    <citation type="journal article" date="2023" name="Mol. Phylogenet. Evol.">
        <title>Genome-scale phylogeny and comparative genomics of the fungal order Sordariales.</title>
        <authorList>
            <person name="Hensen N."/>
            <person name="Bonometti L."/>
            <person name="Westerberg I."/>
            <person name="Brannstrom I.O."/>
            <person name="Guillou S."/>
            <person name="Cros-Aarteil S."/>
            <person name="Calhoun S."/>
            <person name="Haridas S."/>
            <person name="Kuo A."/>
            <person name="Mondo S."/>
            <person name="Pangilinan J."/>
            <person name="Riley R."/>
            <person name="LaButti K."/>
            <person name="Andreopoulos B."/>
            <person name="Lipzen A."/>
            <person name="Chen C."/>
            <person name="Yan M."/>
            <person name="Daum C."/>
            <person name="Ng V."/>
            <person name="Clum A."/>
            <person name="Steindorff A."/>
            <person name="Ohm R.A."/>
            <person name="Martin F."/>
            <person name="Silar P."/>
            <person name="Natvig D.O."/>
            <person name="Lalanne C."/>
            <person name="Gautier V."/>
            <person name="Ament-Velasquez S.L."/>
            <person name="Kruys A."/>
            <person name="Hutchinson M.I."/>
            <person name="Powell A.J."/>
            <person name="Barry K."/>
            <person name="Miller A.N."/>
            <person name="Grigoriev I.V."/>
            <person name="Debuchy R."/>
            <person name="Gladieux P."/>
            <person name="Hiltunen Thoren M."/>
            <person name="Johannesson H."/>
        </authorList>
    </citation>
    <scope>NUCLEOTIDE SEQUENCE</scope>
    <source>
        <strain evidence="5">CBS 731.68</strain>
    </source>
</reference>
<dbReference type="RefSeq" id="XP_062648270.1">
    <property type="nucleotide sequence ID" value="XM_062795595.1"/>
</dbReference>
<dbReference type="GO" id="GO:0009116">
    <property type="term" value="P:nucleoside metabolic process"/>
    <property type="evidence" value="ECO:0007669"/>
    <property type="project" value="InterPro"/>
</dbReference>
<feature type="repeat" description="ANK" evidence="3">
    <location>
        <begin position="725"/>
        <end position="757"/>
    </location>
</feature>
<keyword evidence="3" id="KW-0040">ANK repeat</keyword>
<dbReference type="InterPro" id="IPR053137">
    <property type="entry name" value="NLR-like"/>
</dbReference>
<dbReference type="InterPro" id="IPR036770">
    <property type="entry name" value="Ankyrin_rpt-contain_sf"/>
</dbReference>
<keyword evidence="6" id="KW-1185">Reference proteome</keyword>
<dbReference type="PROSITE" id="PS50088">
    <property type="entry name" value="ANK_REPEAT"/>
    <property type="match status" value="3"/>
</dbReference>
<dbReference type="AlphaFoldDB" id="A0AAN6U1L0"/>
<dbReference type="GeneID" id="87832363"/>
<keyword evidence="2" id="KW-0521">NADP</keyword>
<dbReference type="Proteomes" id="UP001302602">
    <property type="component" value="Unassembled WGS sequence"/>
</dbReference>
<organism evidence="5 6">
    <name type="scientific">Parathielavia appendiculata</name>
    <dbReference type="NCBI Taxonomy" id="2587402"/>
    <lineage>
        <taxon>Eukaryota</taxon>
        <taxon>Fungi</taxon>
        <taxon>Dikarya</taxon>
        <taxon>Ascomycota</taxon>
        <taxon>Pezizomycotina</taxon>
        <taxon>Sordariomycetes</taxon>
        <taxon>Sordariomycetidae</taxon>
        <taxon>Sordariales</taxon>
        <taxon>Chaetomiaceae</taxon>
        <taxon>Parathielavia</taxon>
    </lineage>
</organism>